<evidence type="ECO:0000256" key="2">
    <source>
        <dbReference type="SAM" id="Phobius"/>
    </source>
</evidence>
<dbReference type="Proteomes" id="UP001152759">
    <property type="component" value="Chromosome 7"/>
</dbReference>
<feature type="transmembrane region" description="Helical" evidence="2">
    <location>
        <begin position="305"/>
        <end position="324"/>
    </location>
</feature>
<dbReference type="PANTHER" id="PTHR10357:SF179">
    <property type="entry name" value="NEUTRAL AND BASIC AMINO ACID TRANSPORT PROTEIN RBAT"/>
    <property type="match status" value="1"/>
</dbReference>
<evidence type="ECO:0000313" key="4">
    <source>
        <dbReference type="EMBL" id="CAH0393417.1"/>
    </source>
</evidence>
<reference evidence="4" key="1">
    <citation type="submission" date="2021-12" db="EMBL/GenBank/DDBJ databases">
        <authorList>
            <person name="King R."/>
        </authorList>
    </citation>
    <scope>NUCLEOTIDE SEQUENCE</scope>
</reference>
<dbReference type="PANTHER" id="PTHR10357">
    <property type="entry name" value="ALPHA-AMYLASE FAMILY MEMBER"/>
    <property type="match status" value="1"/>
</dbReference>
<feature type="domain" description="Glycosyl hydrolase family 13 catalytic" evidence="3">
    <location>
        <begin position="2"/>
        <end position="102"/>
    </location>
</feature>
<dbReference type="SUPFAM" id="SSF51445">
    <property type="entry name" value="(Trans)glycosidases"/>
    <property type="match status" value="1"/>
</dbReference>
<organism evidence="4 5">
    <name type="scientific">Bemisia tabaci</name>
    <name type="common">Sweetpotato whitefly</name>
    <name type="synonym">Aleurodes tabaci</name>
    <dbReference type="NCBI Taxonomy" id="7038"/>
    <lineage>
        <taxon>Eukaryota</taxon>
        <taxon>Metazoa</taxon>
        <taxon>Ecdysozoa</taxon>
        <taxon>Arthropoda</taxon>
        <taxon>Hexapoda</taxon>
        <taxon>Insecta</taxon>
        <taxon>Pterygota</taxon>
        <taxon>Neoptera</taxon>
        <taxon>Paraneoptera</taxon>
        <taxon>Hemiptera</taxon>
        <taxon>Sternorrhyncha</taxon>
        <taxon>Aleyrodoidea</taxon>
        <taxon>Aleyrodidae</taxon>
        <taxon>Aleyrodinae</taxon>
        <taxon>Bemisia</taxon>
    </lineage>
</organism>
<dbReference type="Gene3D" id="3.20.20.80">
    <property type="entry name" value="Glycosidases"/>
    <property type="match status" value="1"/>
</dbReference>
<keyword evidence="2" id="KW-0812">Transmembrane</keyword>
<dbReference type="InterPro" id="IPR017853">
    <property type="entry name" value="GH"/>
</dbReference>
<dbReference type="AlphaFoldDB" id="A0A9P0ALQ3"/>
<sequence>MADASNMLTLLLPGTAITYYGDEIGMEDYKALGKEDLAIIDKKDFFRTPFQWDDSHQAGFSTATKTWLPVNPNFWNVNLARAKRDDNSHYKVYKRLVETRQTPTGQYGDLLTYVPSEWVFAFTRVLHGQPTYLTMINMGTDYAYVQPTKMIPNTTDTLIVQSASLNSGYSNGEVIPLIQHGKHLDFMMRPKSSVVLMTNDEQVSITPPGYRLPASTNGPMYLPPPPTYLPPYPSGPGPERPKVDPDNSFGMGPGGVPPGPGMGPGFGFNPDWMTNDRMKPPFMPPGRPSRTTVSPDSKPKNAASAVSPAAAVFVQLISAYFAYFKER</sequence>
<feature type="region of interest" description="Disordered" evidence="1">
    <location>
        <begin position="278"/>
        <end position="305"/>
    </location>
</feature>
<dbReference type="EMBL" id="OU963868">
    <property type="protein sequence ID" value="CAH0393417.1"/>
    <property type="molecule type" value="Genomic_DNA"/>
</dbReference>
<gene>
    <name evidence="4" type="ORF">BEMITA_LOCUS11821</name>
</gene>
<protein>
    <recommendedName>
        <fullName evidence="3">Glycosyl hydrolase family 13 catalytic domain-containing protein</fullName>
    </recommendedName>
</protein>
<dbReference type="Pfam" id="PF00128">
    <property type="entry name" value="Alpha-amylase"/>
    <property type="match status" value="1"/>
</dbReference>
<name>A0A9P0ALQ3_BEMTA</name>
<evidence type="ECO:0000259" key="3">
    <source>
        <dbReference type="Pfam" id="PF00128"/>
    </source>
</evidence>
<keyword evidence="2" id="KW-0472">Membrane</keyword>
<evidence type="ECO:0000313" key="5">
    <source>
        <dbReference type="Proteomes" id="UP001152759"/>
    </source>
</evidence>
<dbReference type="InterPro" id="IPR006047">
    <property type="entry name" value="GH13_cat_dom"/>
</dbReference>
<keyword evidence="5" id="KW-1185">Reference proteome</keyword>
<dbReference type="GO" id="GO:0005975">
    <property type="term" value="P:carbohydrate metabolic process"/>
    <property type="evidence" value="ECO:0007669"/>
    <property type="project" value="InterPro"/>
</dbReference>
<accession>A0A9P0ALQ3</accession>
<keyword evidence="2" id="KW-1133">Transmembrane helix</keyword>
<evidence type="ECO:0000256" key="1">
    <source>
        <dbReference type="SAM" id="MobiDB-lite"/>
    </source>
</evidence>
<proteinExistence type="predicted"/>